<feature type="compositionally biased region" description="Basic and acidic residues" evidence="2">
    <location>
        <begin position="541"/>
        <end position="563"/>
    </location>
</feature>
<dbReference type="InterPro" id="IPR008984">
    <property type="entry name" value="SMAD_FHA_dom_sf"/>
</dbReference>
<dbReference type="Gene3D" id="2.60.200.20">
    <property type="match status" value="1"/>
</dbReference>
<dbReference type="InterPro" id="IPR041591">
    <property type="entry name" value="OCRE"/>
</dbReference>
<dbReference type="SUPFAM" id="SSF49879">
    <property type="entry name" value="SMAD/FHA domain"/>
    <property type="match status" value="1"/>
</dbReference>
<dbReference type="PANTHER" id="PTHR23106:SF24">
    <property type="entry name" value="ANGIOGENIC FACTOR WITH G PATCH AND FHA DOMAINS 1"/>
    <property type="match status" value="1"/>
</dbReference>
<dbReference type="InterPro" id="IPR035624">
    <property type="entry name" value="AGGF1_OCRE"/>
</dbReference>
<dbReference type="InterPro" id="IPR000467">
    <property type="entry name" value="G_patch_dom"/>
</dbReference>
<sequence length="650" mass="73773">MIYITIITLNDFKKMEENPSGVILTLQKDEIDSNEMEVIKLKKELARVEAVCERYERYNEDLQQQVEKMSCQLQEWRQKILGERNCAENQTEMKTPSLKKLCLNGDSSPCLCPCHLKEISLLDVSTQTFESDFMGIDEQGSVEDWTLPEGSRASVADLVKQAASEALQSSEYVYDINSSMYYSINTGYYYDPVSTLFYEPYSGSYYMYDEATKSYHFHSQVALSEHEASHKRHHQISHKIAPSGEGNSHSEETDNTSNQKLHSEMSEMTHRYLQTNYRKRTRKKLKTQGKNPKLEQGDANIARKEINDDTKMVGSGDSSSSSSIEEGELEDTNSELSGSENSETESDITKSVSEDEEQCDSLPPCIRLIVVNSENLLEGSLLMVTCTGATVGREEKNGLCIPDSSVSKEHAEISFEEIHERYMIRDLGSQNGTFINFIRLSEPKQPSDLHPLNHGDELKIGNSTLLIHIHQNKETCDECEPGLVQAALAAQKSTLKDRWIIKSKEEKEKERRKELKELKRKFGLERSSYQMKQSNTVEKLGYQDRAEHRRKTKGSDNPHEKDATPASMDQPLPPENKGFQLLKKMGWSEGQSLGKCQTGKTEPIQIQMRNSKVGLGATSVSFTTKPTNKTKHWKKAQQRFLELAEDHASP</sequence>
<protein>
    <submittedName>
        <fullName evidence="6">Angiogenic factor with G patch and FHA domains 1-like isoform X1</fullName>
    </submittedName>
    <submittedName>
        <fullName evidence="7">Angiogenic factor with G patch and FHA domains 1-like isoform X2</fullName>
    </submittedName>
</protein>
<feature type="domain" description="G-patch" evidence="4">
    <location>
        <begin position="574"/>
        <end position="620"/>
    </location>
</feature>
<keyword evidence="1" id="KW-0175">Coiled coil</keyword>
<proteinExistence type="predicted"/>
<dbReference type="Proteomes" id="UP000694941">
    <property type="component" value="Unplaced"/>
</dbReference>
<dbReference type="RefSeq" id="XP_022248588.1">
    <property type="nucleotide sequence ID" value="XM_022392880.1"/>
</dbReference>
<feature type="compositionally biased region" description="Low complexity" evidence="2">
    <location>
        <begin position="314"/>
        <end position="324"/>
    </location>
</feature>
<dbReference type="RefSeq" id="XP_022248585.1">
    <property type="nucleotide sequence ID" value="XM_022392877.1"/>
</dbReference>
<dbReference type="CDD" id="cd16164">
    <property type="entry name" value="OCRE_VG5Q"/>
    <property type="match status" value="1"/>
</dbReference>
<evidence type="ECO:0000259" key="4">
    <source>
        <dbReference type="PROSITE" id="PS50174"/>
    </source>
</evidence>
<organism evidence="5 7">
    <name type="scientific">Limulus polyphemus</name>
    <name type="common">Atlantic horseshoe crab</name>
    <dbReference type="NCBI Taxonomy" id="6850"/>
    <lineage>
        <taxon>Eukaryota</taxon>
        <taxon>Metazoa</taxon>
        <taxon>Ecdysozoa</taxon>
        <taxon>Arthropoda</taxon>
        <taxon>Chelicerata</taxon>
        <taxon>Merostomata</taxon>
        <taxon>Xiphosura</taxon>
        <taxon>Limulidae</taxon>
        <taxon>Limulus</taxon>
    </lineage>
</organism>
<feature type="compositionally biased region" description="Polar residues" evidence="2">
    <location>
        <begin position="527"/>
        <end position="537"/>
    </location>
</feature>
<dbReference type="Pfam" id="PF01585">
    <property type="entry name" value="G-patch"/>
    <property type="match status" value="1"/>
</dbReference>
<accession>A0ABM1SY82</accession>
<evidence type="ECO:0000313" key="6">
    <source>
        <dbReference type="RefSeq" id="XP_022248585.1"/>
    </source>
</evidence>
<evidence type="ECO:0000313" key="5">
    <source>
        <dbReference type="Proteomes" id="UP000694941"/>
    </source>
</evidence>
<dbReference type="InterPro" id="IPR053027">
    <property type="entry name" value="AGGF1"/>
</dbReference>
<reference evidence="6 7" key="1">
    <citation type="submission" date="2025-05" db="UniProtKB">
        <authorList>
            <consortium name="RefSeq"/>
        </authorList>
    </citation>
    <scope>IDENTIFICATION</scope>
    <source>
        <tissue evidence="6 7">Muscle</tissue>
    </source>
</reference>
<evidence type="ECO:0000259" key="3">
    <source>
        <dbReference type="PROSITE" id="PS50006"/>
    </source>
</evidence>
<dbReference type="PROSITE" id="PS50174">
    <property type="entry name" value="G_PATCH"/>
    <property type="match status" value="1"/>
</dbReference>
<feature type="region of interest" description="Disordered" evidence="2">
    <location>
        <begin position="526"/>
        <end position="578"/>
    </location>
</feature>
<feature type="domain" description="FHA" evidence="3">
    <location>
        <begin position="389"/>
        <end position="440"/>
    </location>
</feature>
<dbReference type="SMART" id="SM00240">
    <property type="entry name" value="FHA"/>
    <property type="match status" value="1"/>
</dbReference>
<dbReference type="CDD" id="cd22686">
    <property type="entry name" value="FHA_AGGF1"/>
    <property type="match status" value="1"/>
</dbReference>
<name>A0ABM1SY82_LIMPO</name>
<feature type="compositionally biased region" description="Basic residues" evidence="2">
    <location>
        <begin position="277"/>
        <end position="287"/>
    </location>
</feature>
<dbReference type="GeneID" id="106464640"/>
<dbReference type="PANTHER" id="PTHR23106">
    <property type="entry name" value="ANGIOGENIC FACTOR WITH G PATCH AND FHA DOMAINS 1"/>
    <property type="match status" value="1"/>
</dbReference>
<dbReference type="PROSITE" id="PS50006">
    <property type="entry name" value="FHA_DOMAIN"/>
    <property type="match status" value="1"/>
</dbReference>
<keyword evidence="5" id="KW-1185">Reference proteome</keyword>
<dbReference type="InterPro" id="IPR000253">
    <property type="entry name" value="FHA_dom"/>
</dbReference>
<dbReference type="Pfam" id="PF17780">
    <property type="entry name" value="OCRE"/>
    <property type="match status" value="1"/>
</dbReference>
<evidence type="ECO:0000313" key="7">
    <source>
        <dbReference type="RefSeq" id="XP_022248588.1"/>
    </source>
</evidence>
<feature type="compositionally biased region" description="Basic and acidic residues" evidence="2">
    <location>
        <begin position="292"/>
        <end position="311"/>
    </location>
</feature>
<gene>
    <name evidence="6 7" type="primary">LOC106464640</name>
</gene>
<feature type="region of interest" description="Disordered" evidence="2">
    <location>
        <begin position="225"/>
        <end position="263"/>
    </location>
</feature>
<dbReference type="Pfam" id="PF00498">
    <property type="entry name" value="FHA"/>
    <property type="match status" value="1"/>
</dbReference>
<evidence type="ECO:0000256" key="2">
    <source>
        <dbReference type="SAM" id="MobiDB-lite"/>
    </source>
</evidence>
<evidence type="ECO:0000256" key="1">
    <source>
        <dbReference type="SAM" id="Coils"/>
    </source>
</evidence>
<feature type="region of interest" description="Disordered" evidence="2">
    <location>
        <begin position="275"/>
        <end position="356"/>
    </location>
</feature>
<dbReference type="SMART" id="SM00443">
    <property type="entry name" value="G_patch"/>
    <property type="match status" value="1"/>
</dbReference>
<feature type="coiled-coil region" evidence="1">
    <location>
        <begin position="31"/>
        <end position="79"/>
    </location>
</feature>